<name>A0ABT8SBM2_9BURK</name>
<sequence length="395" mass="42842">MAKSKTVALSPGRQEALRARAEKIAAMEATITKGIRFGGLPVTPMSQATNDSPRAASPVHARAYVLSKLRDRGVSSAVPLKPGVSLEEARAMVAESPPRTDCGAIVRRYPELLALVPEALRSYSLCEIAMVSSMGAASVFEHVPKACLDEPTCLRAIAGDPRSLRLIPIDRRTTRIEMKALSRDPALRLHATRPGVLDAVDRGWTSAGLLKVAEERRTFNACVNAMVVASDRSAQQRVLKSVAPSNVKQLFRSGRAVKHIHDEFFRSELFDLLIKASGGRAVLHFPQLTTEQLERAVQIAGRAITFLPTSYWSEKVCALAAGRSPGVWALIAEEMGVEFYQRVVALSAGMTTPSDPEDEAWSDDDIFAGLPWEPDEDDDEDASEAAEGETGVPSR</sequence>
<dbReference type="Proteomes" id="UP001169027">
    <property type="component" value="Unassembled WGS sequence"/>
</dbReference>
<proteinExistence type="predicted"/>
<keyword evidence="3" id="KW-1185">Reference proteome</keyword>
<reference evidence="2" key="1">
    <citation type="submission" date="2023-06" db="EMBL/GenBank/DDBJ databases">
        <authorList>
            <person name="Jiang Y."/>
            <person name="Liu Q."/>
        </authorList>
    </citation>
    <scope>NUCLEOTIDE SEQUENCE</scope>
    <source>
        <strain evidence="2">CGMCC 1.12090</strain>
    </source>
</reference>
<dbReference type="RefSeq" id="WP_301813479.1">
    <property type="nucleotide sequence ID" value="NZ_JAUJZH010000021.1"/>
</dbReference>
<protein>
    <submittedName>
        <fullName evidence="2">Uncharacterized protein</fullName>
    </submittedName>
</protein>
<feature type="compositionally biased region" description="Acidic residues" evidence="1">
    <location>
        <begin position="373"/>
        <end position="387"/>
    </location>
</feature>
<organism evidence="2 3">
    <name type="scientific">Variovorax ginsengisoli</name>
    <dbReference type="NCBI Taxonomy" id="363844"/>
    <lineage>
        <taxon>Bacteria</taxon>
        <taxon>Pseudomonadati</taxon>
        <taxon>Pseudomonadota</taxon>
        <taxon>Betaproteobacteria</taxon>
        <taxon>Burkholderiales</taxon>
        <taxon>Comamonadaceae</taxon>
        <taxon>Variovorax</taxon>
    </lineage>
</organism>
<feature type="compositionally biased region" description="Acidic residues" evidence="1">
    <location>
        <begin position="355"/>
        <end position="366"/>
    </location>
</feature>
<dbReference type="EMBL" id="JAUKVY010000021">
    <property type="protein sequence ID" value="MDO1535684.1"/>
    <property type="molecule type" value="Genomic_DNA"/>
</dbReference>
<accession>A0ABT8SBM2</accession>
<comment type="caution">
    <text evidence="2">The sequence shown here is derived from an EMBL/GenBank/DDBJ whole genome shotgun (WGS) entry which is preliminary data.</text>
</comment>
<feature type="region of interest" description="Disordered" evidence="1">
    <location>
        <begin position="351"/>
        <end position="395"/>
    </location>
</feature>
<evidence type="ECO:0000313" key="2">
    <source>
        <dbReference type="EMBL" id="MDO1535684.1"/>
    </source>
</evidence>
<evidence type="ECO:0000313" key="3">
    <source>
        <dbReference type="Proteomes" id="UP001169027"/>
    </source>
</evidence>
<evidence type="ECO:0000256" key="1">
    <source>
        <dbReference type="SAM" id="MobiDB-lite"/>
    </source>
</evidence>
<gene>
    <name evidence="2" type="ORF">Q2T77_25700</name>
</gene>